<evidence type="ECO:0000313" key="13">
    <source>
        <dbReference type="EMBL" id="MDY6487170.1"/>
    </source>
</evidence>
<evidence type="ECO:0000256" key="8">
    <source>
        <dbReference type="SAM" id="Coils"/>
    </source>
</evidence>
<evidence type="ECO:0000256" key="3">
    <source>
        <dbReference type="ARBA" id="ARBA00022989"/>
    </source>
</evidence>
<feature type="coiled-coil region" evidence="8">
    <location>
        <begin position="398"/>
        <end position="425"/>
    </location>
</feature>
<evidence type="ECO:0000256" key="1">
    <source>
        <dbReference type="ARBA" id="ARBA00004141"/>
    </source>
</evidence>
<dbReference type="InterPro" id="IPR004089">
    <property type="entry name" value="MCPsignal_dom"/>
</dbReference>
<evidence type="ECO:0000256" key="6">
    <source>
        <dbReference type="ARBA" id="ARBA00029447"/>
    </source>
</evidence>
<dbReference type="CDD" id="cd11386">
    <property type="entry name" value="MCP_signal"/>
    <property type="match status" value="1"/>
</dbReference>
<dbReference type="Proteomes" id="UP001278995">
    <property type="component" value="Unassembled WGS sequence"/>
</dbReference>
<dbReference type="AlphaFoldDB" id="A0AB35UZ30"/>
<evidence type="ECO:0000256" key="9">
    <source>
        <dbReference type="SAM" id="MobiDB-lite"/>
    </source>
</evidence>
<sequence length="689" mass="74343">MGFKFKKKNTGEVSPKKESALSKKLQPQIDQYARVFGDTDKSKPLLIAAVAALLIATLSLLSLFYTVPHSNSLTQSLGDLRLLSQTVSRQATEATASGTKESIDKLKSLQAEFNRNLDVVKSGNSSSAELQAVENDWAKVSKNIDLIVSQQKFINTLYDTNIAIGEAIPGIQAEYNLMVDQMARQNLSSTQVIIAKNQVFLAERILRSISSVLVGVENSRETADDFSVDTETFGLYLNAQLNGSAELGVQRIENADLRASLESIQADYENVLKSAAAVVLKNSEQIVQVRKASSEIFAKSDELLKNLNQVSSGSGLYIVVPAIVLILALIAFLVVVYKLLTLRGDADKQRVTRLQDEYDRNQNAILRLLDEIADLADGDLRSYATVSEDFTGAIADSINFAIDQLRDLVSRINETSQEIAQYTANTQGITNQLAEASEHQAQEIAGASAAINEMALSIDQVSSNAEESATVAERSVQIASNGAEVVNRSIDGMDIIREQIQETSKRIKRLGESSQEIGNIVALINDIADQTNILALNAAIQASMAGEAGRGFAVVADEVQRLAERSASATKQIETLVKTIQTDTNEAVISMEQTTSEVVRGANLSKDAGVALDEIQTVSNNLAKLIANISDAAKLQSASASHIVTTMNVVQEITSQTTGATFDTARSVSELAGMAESLRESVTDFKLPE</sequence>
<comment type="similarity">
    <text evidence="6">Belongs to the methyl-accepting chemotaxis (MCP) protein family.</text>
</comment>
<dbReference type="Gene3D" id="1.10.287.950">
    <property type="entry name" value="Methyl-accepting chemotaxis protein"/>
    <property type="match status" value="1"/>
</dbReference>
<keyword evidence="5 7" id="KW-0807">Transducer</keyword>
<dbReference type="InterPro" id="IPR003660">
    <property type="entry name" value="HAMP_dom"/>
</dbReference>
<evidence type="ECO:0000313" key="14">
    <source>
        <dbReference type="Proteomes" id="UP001278995"/>
    </source>
</evidence>
<dbReference type="GO" id="GO:0007165">
    <property type="term" value="P:signal transduction"/>
    <property type="evidence" value="ECO:0007669"/>
    <property type="project" value="UniProtKB-KW"/>
</dbReference>
<feature type="region of interest" description="Disordered" evidence="9">
    <location>
        <begin position="1"/>
        <end position="21"/>
    </location>
</feature>
<gene>
    <name evidence="13" type="ORF">SKM51_08170</name>
</gene>
<evidence type="ECO:0000259" key="11">
    <source>
        <dbReference type="PROSITE" id="PS50111"/>
    </source>
</evidence>
<feature type="transmembrane region" description="Helical" evidence="10">
    <location>
        <begin position="45"/>
        <end position="67"/>
    </location>
</feature>
<dbReference type="RefSeq" id="WP_321099567.1">
    <property type="nucleotide sequence ID" value="NZ_JAXHPL010000040.1"/>
</dbReference>
<dbReference type="Pfam" id="PF00015">
    <property type="entry name" value="MCPsignal"/>
    <property type="match status" value="1"/>
</dbReference>
<comment type="subcellular location">
    <subcellularLocation>
        <location evidence="1">Membrane</location>
        <topology evidence="1">Multi-pass membrane protein</topology>
    </subcellularLocation>
</comment>
<evidence type="ECO:0000256" key="2">
    <source>
        <dbReference type="ARBA" id="ARBA00022692"/>
    </source>
</evidence>
<comment type="caution">
    <text evidence="13">The sequence shown here is derived from an EMBL/GenBank/DDBJ whole genome shotgun (WGS) entry which is preliminary data.</text>
</comment>
<dbReference type="PANTHER" id="PTHR32089">
    <property type="entry name" value="METHYL-ACCEPTING CHEMOTAXIS PROTEIN MCPB"/>
    <property type="match status" value="1"/>
</dbReference>
<dbReference type="PROSITE" id="PS50885">
    <property type="entry name" value="HAMP"/>
    <property type="match status" value="1"/>
</dbReference>
<dbReference type="SUPFAM" id="SSF58104">
    <property type="entry name" value="Methyl-accepting chemotaxis protein (MCP) signaling domain"/>
    <property type="match status" value="1"/>
</dbReference>
<reference evidence="13 14" key="1">
    <citation type="submission" date="2023-11" db="EMBL/GenBank/DDBJ databases">
        <title>The common occurrence of Acinetobacte faecalis in cattle feces and its emended description.</title>
        <authorList>
            <person name="Kyselkova M."/>
            <person name="Xanthopoulou K."/>
            <person name="Shestivska V."/>
            <person name="Spanelova P."/>
            <person name="Maixnerova M."/>
            <person name="Higgins P.G."/>
            <person name="Nemec A."/>
        </authorList>
    </citation>
    <scope>NUCLEOTIDE SEQUENCE [LARGE SCALE GENOMIC DNA]</scope>
    <source>
        <strain evidence="13 14">ANC 7483</strain>
    </source>
</reference>
<organism evidence="13 14">
    <name type="scientific">Acinetobacter faecalis</name>
    <dbReference type="NCBI Taxonomy" id="2665161"/>
    <lineage>
        <taxon>Bacteria</taxon>
        <taxon>Pseudomonadati</taxon>
        <taxon>Pseudomonadota</taxon>
        <taxon>Gammaproteobacteria</taxon>
        <taxon>Moraxellales</taxon>
        <taxon>Moraxellaceae</taxon>
        <taxon>Acinetobacter</taxon>
    </lineage>
</organism>
<feature type="domain" description="HAMP" evidence="12">
    <location>
        <begin position="359"/>
        <end position="410"/>
    </location>
</feature>
<feature type="domain" description="Methyl-accepting transducer" evidence="11">
    <location>
        <begin position="415"/>
        <end position="651"/>
    </location>
</feature>
<feature type="transmembrane region" description="Helical" evidence="10">
    <location>
        <begin position="315"/>
        <end position="340"/>
    </location>
</feature>
<keyword evidence="4 10" id="KW-0472">Membrane</keyword>
<evidence type="ECO:0000256" key="10">
    <source>
        <dbReference type="SAM" id="Phobius"/>
    </source>
</evidence>
<protein>
    <submittedName>
        <fullName evidence="13">Methyl-accepting chemotaxis protein</fullName>
    </submittedName>
</protein>
<dbReference type="GO" id="GO:0016020">
    <property type="term" value="C:membrane"/>
    <property type="evidence" value="ECO:0007669"/>
    <property type="project" value="UniProtKB-SubCell"/>
</dbReference>
<keyword evidence="2 10" id="KW-0812">Transmembrane</keyword>
<dbReference type="SMART" id="SM00283">
    <property type="entry name" value="MA"/>
    <property type="match status" value="1"/>
</dbReference>
<keyword evidence="8" id="KW-0175">Coiled coil</keyword>
<dbReference type="EMBL" id="JAXHPL010000040">
    <property type="protein sequence ID" value="MDY6487170.1"/>
    <property type="molecule type" value="Genomic_DNA"/>
</dbReference>
<proteinExistence type="inferred from homology"/>
<accession>A0AB35UZ30</accession>
<evidence type="ECO:0000256" key="7">
    <source>
        <dbReference type="PROSITE-ProRule" id="PRU00284"/>
    </source>
</evidence>
<evidence type="ECO:0000259" key="12">
    <source>
        <dbReference type="PROSITE" id="PS50885"/>
    </source>
</evidence>
<dbReference type="PANTHER" id="PTHR32089:SF119">
    <property type="entry name" value="METHYL-ACCEPTING CHEMOTAXIS PROTEIN CTPL"/>
    <property type="match status" value="1"/>
</dbReference>
<dbReference type="FunFam" id="1.10.287.950:FF:000001">
    <property type="entry name" value="Methyl-accepting chemotaxis sensory transducer"/>
    <property type="match status" value="1"/>
</dbReference>
<dbReference type="GO" id="GO:0006935">
    <property type="term" value="P:chemotaxis"/>
    <property type="evidence" value="ECO:0007669"/>
    <property type="project" value="UniProtKB-ARBA"/>
</dbReference>
<dbReference type="PROSITE" id="PS50111">
    <property type="entry name" value="CHEMOTAXIS_TRANSDUC_2"/>
    <property type="match status" value="1"/>
</dbReference>
<evidence type="ECO:0000256" key="4">
    <source>
        <dbReference type="ARBA" id="ARBA00023136"/>
    </source>
</evidence>
<evidence type="ECO:0000256" key="5">
    <source>
        <dbReference type="ARBA" id="ARBA00023224"/>
    </source>
</evidence>
<name>A0AB35UZ30_9GAMM</name>
<keyword evidence="3 10" id="KW-1133">Transmembrane helix</keyword>